<dbReference type="InterPro" id="IPR007292">
    <property type="entry name" value="Nuclear_fusion_Kar5"/>
</dbReference>
<dbReference type="GeneID" id="64970916"/>
<keyword evidence="12" id="KW-0539">Nucleus</keyword>
<proteinExistence type="inferred from homology"/>
<evidence type="ECO:0008006" key="16">
    <source>
        <dbReference type="Google" id="ProtNLM"/>
    </source>
</evidence>
<evidence type="ECO:0000256" key="8">
    <source>
        <dbReference type="ARBA" id="ARBA00022824"/>
    </source>
</evidence>
<keyword evidence="10" id="KW-0472">Membrane</keyword>
<dbReference type="GO" id="GO:0048288">
    <property type="term" value="P:nuclear membrane fusion involved in karyogamy"/>
    <property type="evidence" value="ECO:0007669"/>
    <property type="project" value="InterPro"/>
</dbReference>
<evidence type="ECO:0000256" key="13">
    <source>
        <dbReference type="SAM" id="SignalP"/>
    </source>
</evidence>
<evidence type="ECO:0000256" key="12">
    <source>
        <dbReference type="ARBA" id="ARBA00023242"/>
    </source>
</evidence>
<gene>
    <name evidence="14" type="ORF">APUU_21343A</name>
</gene>
<feature type="chain" id="PRO_5031478318" description="Nuclear membrane fusion protein Kar5" evidence="13">
    <location>
        <begin position="20"/>
        <end position="515"/>
    </location>
</feature>
<dbReference type="KEGG" id="apuu:APUU_21343A"/>
<dbReference type="OrthoDB" id="5311848at2759"/>
<dbReference type="RefSeq" id="XP_041553105.1">
    <property type="nucleotide sequence ID" value="XM_041700084.1"/>
</dbReference>
<keyword evidence="5" id="KW-0415">Karyogamy</keyword>
<evidence type="ECO:0000256" key="9">
    <source>
        <dbReference type="ARBA" id="ARBA00022989"/>
    </source>
</evidence>
<sequence length="515" mass="57777">MKMLGLSMMLLYIPFFACADTEVDVVPTQIHNLNEDLDLVSFLNSKTQKHDGIFSEALKILESINSSSSCNKLAATKLVTSCKSIGRNPETPTDSDTYLALEYVRSLYAARLAICEISGAGISIPSPCQPMNVSPTPQKTRFSFYTKHNPIIGDDDPVRKEDLEPCLKSLESRPQWWTSYSNSKQNAMVICHASRSEIEKDNILATYNTILHSSTKLSDGLMEALRVAVEESAKGRDFMRSTELLRNEALREMEESTSSLVRMSHKIETHFSSFMESISSALNAVHIGFSDIRTDLQNSSSEAVSLRHMLQYIHDESLLRSEQIALTQRRNADAQDELALSLRSKLQTIARDDMSRLSESMGTLDSSLEWLYMRMGDIIEKEESFSERLNSIGLSLEEFQLRVDSLGKIQERQYEIAAAQAQAQKEVQTDIRISKGILDQTVSTAANLQTTLEESMKWREASIFGGLLGHHTDWIVPGALWAIVPQQYRTIRSAAMLVLICFCMENPPVQSSETC</sequence>
<protein>
    <recommendedName>
        <fullName evidence="16">Nuclear membrane fusion protein Kar5</fullName>
    </recommendedName>
</protein>
<dbReference type="GO" id="GO:0031965">
    <property type="term" value="C:nuclear membrane"/>
    <property type="evidence" value="ECO:0007669"/>
    <property type="project" value="UniProtKB-SubCell"/>
</dbReference>
<keyword evidence="8" id="KW-0256">Endoplasmic reticulum</keyword>
<keyword evidence="7 13" id="KW-0732">Signal</keyword>
<dbReference type="EMBL" id="AP024444">
    <property type="protein sequence ID" value="BCS20911.1"/>
    <property type="molecule type" value="Genomic_DNA"/>
</dbReference>
<feature type="signal peptide" evidence="13">
    <location>
        <begin position="1"/>
        <end position="19"/>
    </location>
</feature>
<keyword evidence="15" id="KW-1185">Reference proteome</keyword>
<dbReference type="PANTHER" id="PTHR28012:SF1">
    <property type="entry name" value="NUCLEAR FUSION PROTEIN KAR5"/>
    <property type="match status" value="1"/>
</dbReference>
<reference evidence="14" key="2">
    <citation type="submission" date="2021-02" db="EMBL/GenBank/DDBJ databases">
        <title>Aspergillus puulaauensis MK2 genome sequence.</title>
        <authorList>
            <person name="Futagami T."/>
            <person name="Mori K."/>
            <person name="Kadooka C."/>
            <person name="Tanaka T."/>
        </authorList>
    </citation>
    <scope>NUCLEOTIDE SEQUENCE</scope>
    <source>
        <strain evidence="14">MK2</strain>
    </source>
</reference>
<evidence type="ECO:0000256" key="11">
    <source>
        <dbReference type="ARBA" id="ARBA00023180"/>
    </source>
</evidence>
<evidence type="ECO:0000256" key="1">
    <source>
        <dbReference type="ARBA" id="ARBA00003389"/>
    </source>
</evidence>
<reference evidence="14" key="1">
    <citation type="submission" date="2021-01" db="EMBL/GenBank/DDBJ databases">
        <authorList>
            <consortium name="Aspergillus puulaauensis MK2 genome sequencing consortium"/>
            <person name="Kazuki M."/>
            <person name="Futagami T."/>
        </authorList>
    </citation>
    <scope>NUCLEOTIDE SEQUENCE</scope>
    <source>
        <strain evidence="14">MK2</strain>
    </source>
</reference>
<comment type="subcellular location">
    <subcellularLocation>
        <location evidence="3">Endoplasmic reticulum membrane</location>
    </subcellularLocation>
    <subcellularLocation>
        <location evidence="2">Nucleus membrane</location>
    </subcellularLocation>
</comment>
<dbReference type="AlphaFoldDB" id="A0A7R7XGC5"/>
<dbReference type="Proteomes" id="UP000654913">
    <property type="component" value="Chromosome 2"/>
</dbReference>
<evidence type="ECO:0000256" key="2">
    <source>
        <dbReference type="ARBA" id="ARBA00004126"/>
    </source>
</evidence>
<comment type="similarity">
    <text evidence="4">Belongs to the KAR5 family.</text>
</comment>
<evidence type="ECO:0000256" key="5">
    <source>
        <dbReference type="ARBA" id="ARBA00022459"/>
    </source>
</evidence>
<name>A0A7R7XGC5_9EURO</name>
<evidence type="ECO:0000256" key="6">
    <source>
        <dbReference type="ARBA" id="ARBA00022692"/>
    </source>
</evidence>
<evidence type="ECO:0000313" key="14">
    <source>
        <dbReference type="EMBL" id="BCS20911.1"/>
    </source>
</evidence>
<dbReference type="GO" id="GO:0000742">
    <property type="term" value="P:karyogamy involved in conjugation with cellular fusion"/>
    <property type="evidence" value="ECO:0007669"/>
    <property type="project" value="InterPro"/>
</dbReference>
<comment type="function">
    <text evidence="1">Required for nuclear membrane fusion during karyogamy.</text>
</comment>
<keyword evidence="9" id="KW-1133">Transmembrane helix</keyword>
<evidence type="ECO:0000256" key="7">
    <source>
        <dbReference type="ARBA" id="ARBA00022729"/>
    </source>
</evidence>
<accession>A0A7R7XGC5</accession>
<dbReference type="GO" id="GO:0005789">
    <property type="term" value="C:endoplasmic reticulum membrane"/>
    <property type="evidence" value="ECO:0007669"/>
    <property type="project" value="UniProtKB-SubCell"/>
</dbReference>
<dbReference type="PANTHER" id="PTHR28012">
    <property type="entry name" value="NUCLEAR FUSION PROTEIN KAR5"/>
    <property type="match status" value="1"/>
</dbReference>
<evidence type="ECO:0000256" key="10">
    <source>
        <dbReference type="ARBA" id="ARBA00023136"/>
    </source>
</evidence>
<organism evidence="14 15">
    <name type="scientific">Aspergillus puulaauensis</name>
    <dbReference type="NCBI Taxonomy" id="1220207"/>
    <lineage>
        <taxon>Eukaryota</taxon>
        <taxon>Fungi</taxon>
        <taxon>Dikarya</taxon>
        <taxon>Ascomycota</taxon>
        <taxon>Pezizomycotina</taxon>
        <taxon>Eurotiomycetes</taxon>
        <taxon>Eurotiomycetidae</taxon>
        <taxon>Eurotiales</taxon>
        <taxon>Aspergillaceae</taxon>
        <taxon>Aspergillus</taxon>
    </lineage>
</organism>
<keyword evidence="11" id="KW-0325">Glycoprotein</keyword>
<evidence type="ECO:0000313" key="15">
    <source>
        <dbReference type="Proteomes" id="UP000654913"/>
    </source>
</evidence>
<evidence type="ECO:0000256" key="3">
    <source>
        <dbReference type="ARBA" id="ARBA00004586"/>
    </source>
</evidence>
<evidence type="ECO:0000256" key="4">
    <source>
        <dbReference type="ARBA" id="ARBA00010473"/>
    </source>
</evidence>
<keyword evidence="6" id="KW-0812">Transmembrane</keyword>